<keyword evidence="7" id="KW-1185">Reference proteome</keyword>
<dbReference type="EMBL" id="JAOPGA020000365">
    <property type="protein sequence ID" value="KAL0478332.1"/>
    <property type="molecule type" value="Genomic_DNA"/>
</dbReference>
<keyword evidence="1" id="KW-0805">Transcription regulation</keyword>
<evidence type="ECO:0000256" key="4">
    <source>
        <dbReference type="ARBA" id="ARBA00023242"/>
    </source>
</evidence>
<evidence type="ECO:0000313" key="6">
    <source>
        <dbReference type="EMBL" id="KAL0478332.1"/>
    </source>
</evidence>
<comment type="caution">
    <text evidence="6">The sequence shown here is derived from an EMBL/GenBank/DDBJ whole genome shotgun (WGS) entry which is preliminary data.</text>
</comment>
<name>A0AAW2YMF4_9EUKA</name>
<proteinExistence type="predicted"/>
<evidence type="ECO:0000256" key="1">
    <source>
        <dbReference type="ARBA" id="ARBA00023015"/>
    </source>
</evidence>
<reference evidence="6 7" key="1">
    <citation type="submission" date="2024-03" db="EMBL/GenBank/DDBJ databases">
        <title>The Acrasis kona genome and developmental transcriptomes reveal deep origins of eukaryotic multicellular pathways.</title>
        <authorList>
            <person name="Sheikh S."/>
            <person name="Fu C.-J."/>
            <person name="Brown M.W."/>
            <person name="Baldauf S.L."/>
        </authorList>
    </citation>
    <scope>NUCLEOTIDE SEQUENCE [LARGE SCALE GENOMIC DNA]</scope>
    <source>
        <strain evidence="6 7">ATCC MYA-3509</strain>
    </source>
</reference>
<sequence length="124" mass="14267">MQNKNSIGPPQEDIKFIGYDHTKETEKTHIRGRPPQLEKNDVLKYLHLPQHEACLLLGISLSTLKRKFYELGIGKWPSKSERAARKERPMSIEAILNKEFLDEKDTTNLKGSKIPWLVEAAKSK</sequence>
<evidence type="ECO:0000259" key="5">
    <source>
        <dbReference type="PROSITE" id="PS51519"/>
    </source>
</evidence>
<keyword evidence="2" id="KW-0238">DNA-binding</keyword>
<gene>
    <name evidence="6" type="ORF">AKO1_008571</name>
</gene>
<accession>A0AAW2YMF4</accession>
<evidence type="ECO:0000256" key="2">
    <source>
        <dbReference type="ARBA" id="ARBA00023125"/>
    </source>
</evidence>
<evidence type="ECO:0000313" key="7">
    <source>
        <dbReference type="Proteomes" id="UP001431209"/>
    </source>
</evidence>
<feature type="domain" description="RWP-RK" evidence="5">
    <location>
        <begin position="20"/>
        <end position="104"/>
    </location>
</feature>
<dbReference type="Proteomes" id="UP001431209">
    <property type="component" value="Unassembled WGS sequence"/>
</dbReference>
<keyword evidence="4" id="KW-0539">Nucleus</keyword>
<dbReference type="AlphaFoldDB" id="A0AAW2YMF4"/>
<evidence type="ECO:0000256" key="3">
    <source>
        <dbReference type="ARBA" id="ARBA00023163"/>
    </source>
</evidence>
<organism evidence="6 7">
    <name type="scientific">Acrasis kona</name>
    <dbReference type="NCBI Taxonomy" id="1008807"/>
    <lineage>
        <taxon>Eukaryota</taxon>
        <taxon>Discoba</taxon>
        <taxon>Heterolobosea</taxon>
        <taxon>Tetramitia</taxon>
        <taxon>Eutetramitia</taxon>
        <taxon>Acrasidae</taxon>
        <taxon>Acrasis</taxon>
    </lineage>
</organism>
<keyword evidence="3" id="KW-0804">Transcription</keyword>
<dbReference type="Pfam" id="PF02042">
    <property type="entry name" value="RWP-RK"/>
    <property type="match status" value="1"/>
</dbReference>
<protein>
    <recommendedName>
        <fullName evidence="5">RWP-RK domain-containing protein</fullName>
    </recommendedName>
</protein>
<dbReference type="GO" id="GO:0003677">
    <property type="term" value="F:DNA binding"/>
    <property type="evidence" value="ECO:0007669"/>
    <property type="project" value="UniProtKB-KW"/>
</dbReference>
<dbReference type="PROSITE" id="PS51519">
    <property type="entry name" value="RWP_RK"/>
    <property type="match status" value="1"/>
</dbReference>
<dbReference type="InterPro" id="IPR003035">
    <property type="entry name" value="RWP-RK_dom"/>
</dbReference>